<feature type="signal peptide" evidence="2">
    <location>
        <begin position="1"/>
        <end position="20"/>
    </location>
</feature>
<evidence type="ECO:0008006" key="5">
    <source>
        <dbReference type="Google" id="ProtNLM"/>
    </source>
</evidence>
<dbReference type="GO" id="GO:0016491">
    <property type="term" value="F:oxidoreductase activity"/>
    <property type="evidence" value="ECO:0007669"/>
    <property type="project" value="InterPro"/>
</dbReference>
<protein>
    <recommendedName>
        <fullName evidence="5">Fe2OG dioxygenase domain-containing protein</fullName>
    </recommendedName>
</protein>
<organism evidence="3 4">
    <name type="scientific">Skeletonema marinoi</name>
    <dbReference type="NCBI Taxonomy" id="267567"/>
    <lineage>
        <taxon>Eukaryota</taxon>
        <taxon>Sar</taxon>
        <taxon>Stramenopiles</taxon>
        <taxon>Ochrophyta</taxon>
        <taxon>Bacillariophyta</taxon>
        <taxon>Coscinodiscophyceae</taxon>
        <taxon>Thalassiosirophycidae</taxon>
        <taxon>Thalassiosirales</taxon>
        <taxon>Skeletonemataceae</taxon>
        <taxon>Skeletonema</taxon>
        <taxon>Skeletonema marinoi-dohrnii complex</taxon>
    </lineage>
</organism>
<sequence length="370" mass="42508">MMSAAAFLSTALVFLYITQSCSFICVSFTSPSSPIPMMQRRNRHTMYTQARVDYSAANEYIQAHYNISQYFHHNDCIETIHDGRRLQESCHNEREMLKENGLAIVASPMPKTQIIWSERDSVQQCYLPELERIINKLFPEKIIHLSFWNPMMRGESLEISRQRDQLLHIPTANIASLVHIDTDVGAYDSIEEFLAIIDNNRVQNDSLASSSSVIEDVTGDIVIGRKRFAILNFWRNIGETPVTQAPLSIYSSRYDGDVAFPDAAPNVEDSKWYMFPNATRDEVIVFYQYDRERDQPSDLWHCAIEVEEKESDSVHRRKSFDIRALIVFDDEVSDNNDRFSPERTSPVLSFEESGCFCDKQAVKRTGGEGK</sequence>
<dbReference type="InterPro" id="IPR044053">
    <property type="entry name" value="AsaB-like"/>
</dbReference>
<evidence type="ECO:0000256" key="1">
    <source>
        <dbReference type="ARBA" id="ARBA00023604"/>
    </source>
</evidence>
<evidence type="ECO:0000256" key="2">
    <source>
        <dbReference type="SAM" id="SignalP"/>
    </source>
</evidence>
<reference evidence="3" key="1">
    <citation type="submission" date="2023-06" db="EMBL/GenBank/DDBJ databases">
        <title>Survivors Of The Sea: Transcriptome response of Skeletonema marinoi to long-term dormancy.</title>
        <authorList>
            <person name="Pinder M.I.M."/>
            <person name="Kourtchenko O."/>
            <person name="Robertson E.K."/>
            <person name="Larsson T."/>
            <person name="Maumus F."/>
            <person name="Osuna-Cruz C.M."/>
            <person name="Vancaester E."/>
            <person name="Stenow R."/>
            <person name="Vandepoele K."/>
            <person name="Ploug H."/>
            <person name="Bruchert V."/>
            <person name="Godhe A."/>
            <person name="Topel M."/>
        </authorList>
    </citation>
    <scope>NUCLEOTIDE SEQUENCE</scope>
    <source>
        <strain evidence="3">R05AC</strain>
    </source>
</reference>
<keyword evidence="2" id="KW-0732">Signal</keyword>
<proteinExistence type="inferred from homology"/>
<dbReference type="PANTHER" id="PTHR34598:SF3">
    <property type="entry name" value="OXIDOREDUCTASE AN1597"/>
    <property type="match status" value="1"/>
</dbReference>
<keyword evidence="4" id="KW-1185">Reference proteome</keyword>
<evidence type="ECO:0000313" key="3">
    <source>
        <dbReference type="EMBL" id="KAK1743323.1"/>
    </source>
</evidence>
<dbReference type="Proteomes" id="UP001224775">
    <property type="component" value="Unassembled WGS sequence"/>
</dbReference>
<dbReference type="AlphaFoldDB" id="A0AAD9DF28"/>
<comment type="similarity">
    <text evidence="1">Belongs to the asaB hydroxylase/desaturase family.</text>
</comment>
<gene>
    <name evidence="3" type="ORF">QTG54_005944</name>
</gene>
<feature type="chain" id="PRO_5041981282" description="Fe2OG dioxygenase domain-containing protein" evidence="2">
    <location>
        <begin position="21"/>
        <end position="370"/>
    </location>
</feature>
<name>A0AAD9DF28_9STRA</name>
<evidence type="ECO:0000313" key="4">
    <source>
        <dbReference type="Proteomes" id="UP001224775"/>
    </source>
</evidence>
<comment type="caution">
    <text evidence="3">The sequence shown here is derived from an EMBL/GenBank/DDBJ whole genome shotgun (WGS) entry which is preliminary data.</text>
</comment>
<dbReference type="EMBL" id="JATAAI010000009">
    <property type="protein sequence ID" value="KAK1743323.1"/>
    <property type="molecule type" value="Genomic_DNA"/>
</dbReference>
<accession>A0AAD9DF28</accession>
<dbReference type="PANTHER" id="PTHR34598">
    <property type="entry name" value="BLL6449 PROTEIN"/>
    <property type="match status" value="1"/>
</dbReference>